<organism evidence="1 2">
    <name type="scientific">Streptomyces jumonjinensis</name>
    <dbReference type="NCBI Taxonomy" id="1945"/>
    <lineage>
        <taxon>Bacteria</taxon>
        <taxon>Bacillati</taxon>
        <taxon>Actinomycetota</taxon>
        <taxon>Actinomycetes</taxon>
        <taxon>Kitasatosporales</taxon>
        <taxon>Streptomycetaceae</taxon>
        <taxon>Streptomyces</taxon>
    </lineage>
</organism>
<dbReference type="OrthoDB" id="4321110at2"/>
<protein>
    <recommendedName>
        <fullName evidence="3">Secreted protein</fullName>
    </recommendedName>
</protein>
<evidence type="ECO:0008006" key="3">
    <source>
        <dbReference type="Google" id="ProtNLM"/>
    </source>
</evidence>
<dbReference type="AlphaFoldDB" id="A0A646KCC3"/>
<name>A0A646KCC3_STRJU</name>
<reference evidence="1 2" key="1">
    <citation type="submission" date="2019-05" db="EMBL/GenBank/DDBJ databases">
        <title>Comparative genomics and metabolomics analyses of clavulanic acid producing Streptomyces species provides insight into specialized metabolism and evolution of beta-lactam biosynthetic gene clusters.</title>
        <authorList>
            <person name="Moore M.A."/>
            <person name="Cruz-Morales P."/>
            <person name="Barona Gomez F."/>
            <person name="Kapil T."/>
        </authorList>
    </citation>
    <scope>NUCLEOTIDE SEQUENCE [LARGE SCALE GENOMIC DNA]</scope>
    <source>
        <strain evidence="1 2">NRRL 5741</strain>
    </source>
</reference>
<accession>A0A646KCC3</accession>
<dbReference type="Proteomes" id="UP000419138">
    <property type="component" value="Unassembled WGS sequence"/>
</dbReference>
<evidence type="ECO:0000313" key="1">
    <source>
        <dbReference type="EMBL" id="MQS99872.1"/>
    </source>
</evidence>
<comment type="caution">
    <text evidence="1">The sequence shown here is derived from an EMBL/GenBank/DDBJ whole genome shotgun (WGS) entry which is preliminary data.</text>
</comment>
<keyword evidence="2" id="KW-1185">Reference proteome</keyword>
<sequence length="114" mass="11957">MVAGGIAAGPAAPATAAALPSACSGSPDRVYPFATGELRIYKNHRYACAVTHAKRPGLRRTMSVSLQPRGGRAVMERGRFTRRAGPVSVHALHRCVRATGKVSGTGRSTGWILC</sequence>
<proteinExistence type="predicted"/>
<dbReference type="EMBL" id="VCLA01000050">
    <property type="protein sequence ID" value="MQS99872.1"/>
    <property type="molecule type" value="Genomic_DNA"/>
</dbReference>
<evidence type="ECO:0000313" key="2">
    <source>
        <dbReference type="Proteomes" id="UP000419138"/>
    </source>
</evidence>
<gene>
    <name evidence="1" type="ORF">FF041_06460</name>
</gene>